<accession>A0AAN9N2P2</accession>
<dbReference type="EMBL" id="JAYMYQ010000001">
    <property type="protein sequence ID" value="KAK7362872.1"/>
    <property type="molecule type" value="Genomic_DNA"/>
</dbReference>
<sequence>MVVGLDRFHLSGIGCVYSGNAETGFTRQDDEASPTLCISVVYIHDAAYSDTVTYWNSELIQRFPNRSNGTTIQYSHLVRVVVPYACLN</sequence>
<proteinExistence type="predicted"/>
<organism evidence="1 2">
    <name type="scientific">Canavalia gladiata</name>
    <name type="common">Sword bean</name>
    <name type="synonym">Dolichos gladiatus</name>
    <dbReference type="NCBI Taxonomy" id="3824"/>
    <lineage>
        <taxon>Eukaryota</taxon>
        <taxon>Viridiplantae</taxon>
        <taxon>Streptophyta</taxon>
        <taxon>Embryophyta</taxon>
        <taxon>Tracheophyta</taxon>
        <taxon>Spermatophyta</taxon>
        <taxon>Magnoliopsida</taxon>
        <taxon>eudicotyledons</taxon>
        <taxon>Gunneridae</taxon>
        <taxon>Pentapetalae</taxon>
        <taxon>rosids</taxon>
        <taxon>fabids</taxon>
        <taxon>Fabales</taxon>
        <taxon>Fabaceae</taxon>
        <taxon>Papilionoideae</taxon>
        <taxon>50 kb inversion clade</taxon>
        <taxon>NPAAA clade</taxon>
        <taxon>indigoferoid/millettioid clade</taxon>
        <taxon>Phaseoleae</taxon>
        <taxon>Canavalia</taxon>
    </lineage>
</organism>
<comment type="caution">
    <text evidence="1">The sequence shown here is derived from an EMBL/GenBank/DDBJ whole genome shotgun (WGS) entry which is preliminary data.</text>
</comment>
<name>A0AAN9N2P2_CANGL</name>
<dbReference type="Proteomes" id="UP001367508">
    <property type="component" value="Unassembled WGS sequence"/>
</dbReference>
<gene>
    <name evidence="1" type="ORF">VNO77_04997</name>
</gene>
<keyword evidence="2" id="KW-1185">Reference proteome</keyword>
<evidence type="ECO:0000313" key="2">
    <source>
        <dbReference type="Proteomes" id="UP001367508"/>
    </source>
</evidence>
<protein>
    <submittedName>
        <fullName evidence="1">Uncharacterized protein</fullName>
    </submittedName>
</protein>
<evidence type="ECO:0000313" key="1">
    <source>
        <dbReference type="EMBL" id="KAK7362872.1"/>
    </source>
</evidence>
<dbReference type="AlphaFoldDB" id="A0AAN9N2P2"/>
<reference evidence="1 2" key="1">
    <citation type="submission" date="2024-01" db="EMBL/GenBank/DDBJ databases">
        <title>The genomes of 5 underutilized Papilionoideae crops provide insights into root nodulation and disease resistanc.</title>
        <authorList>
            <person name="Jiang F."/>
        </authorList>
    </citation>
    <scope>NUCLEOTIDE SEQUENCE [LARGE SCALE GENOMIC DNA]</scope>
    <source>
        <strain evidence="1">LVBAO_FW01</strain>
        <tissue evidence="1">Leaves</tissue>
    </source>
</reference>